<dbReference type="AlphaFoldDB" id="A0A2S2NKQ0"/>
<proteinExistence type="predicted"/>
<evidence type="ECO:0000313" key="1">
    <source>
        <dbReference type="EMBL" id="MBY17773.1"/>
    </source>
</evidence>
<sequence length="99" mass="11441">MARPCLITEIRVFLRQTPAAANYENYNAFDADFVKNTHTPYEPEAAASLYYITCTVCDREYQRDARNSFNSNIYINVRVAAVVFYNNEKMYIMVCAVCV</sequence>
<organism evidence="1">
    <name type="scientific">Schizaphis graminum</name>
    <name type="common">Green bug aphid</name>
    <dbReference type="NCBI Taxonomy" id="13262"/>
    <lineage>
        <taxon>Eukaryota</taxon>
        <taxon>Metazoa</taxon>
        <taxon>Ecdysozoa</taxon>
        <taxon>Arthropoda</taxon>
        <taxon>Hexapoda</taxon>
        <taxon>Insecta</taxon>
        <taxon>Pterygota</taxon>
        <taxon>Neoptera</taxon>
        <taxon>Paraneoptera</taxon>
        <taxon>Hemiptera</taxon>
        <taxon>Sternorrhyncha</taxon>
        <taxon>Aphidomorpha</taxon>
        <taxon>Aphidoidea</taxon>
        <taxon>Aphididae</taxon>
        <taxon>Aphidini</taxon>
        <taxon>Schizaphis</taxon>
    </lineage>
</organism>
<name>A0A2S2NKQ0_SCHGA</name>
<protein>
    <submittedName>
        <fullName evidence="1">Uncharacterized protein</fullName>
    </submittedName>
</protein>
<accession>A0A2S2NKQ0</accession>
<gene>
    <name evidence="1" type="ORF">g.32100</name>
</gene>
<dbReference type="EMBL" id="GGMR01005154">
    <property type="protein sequence ID" value="MBY17773.1"/>
    <property type="molecule type" value="Transcribed_RNA"/>
</dbReference>
<reference evidence="1" key="1">
    <citation type="submission" date="2018-04" db="EMBL/GenBank/DDBJ databases">
        <title>Transcriptome of Schizaphis graminum biotype I.</title>
        <authorList>
            <person name="Scully E.D."/>
            <person name="Geib S.M."/>
            <person name="Palmer N.A."/>
            <person name="Koch K."/>
            <person name="Bradshaw J."/>
            <person name="Heng-Moss T."/>
            <person name="Sarath G."/>
        </authorList>
    </citation>
    <scope>NUCLEOTIDE SEQUENCE</scope>
</reference>